<accession>A0A1Y6KB69</accession>
<dbReference type="InterPro" id="IPR011005">
    <property type="entry name" value="Dihydropteroate_synth-like_sf"/>
</dbReference>
<evidence type="ECO:0000313" key="13">
    <source>
        <dbReference type="EMBL" id="SMX55260.1"/>
    </source>
</evidence>
<evidence type="ECO:0000256" key="10">
    <source>
        <dbReference type="ARBA" id="ARBA00022909"/>
    </source>
</evidence>
<comment type="pathway">
    <text evidence="3">Cofactor biosynthesis; tetrahydrofolate biosynthesis; 7,8-dihydrofolate from 2-amino-4-hydroxy-6-hydroxymethyl-7,8-dihydropteridine diphosphate and 4-aminobenzoate: step 1/2.</text>
</comment>
<dbReference type="OrthoDB" id="9811744at2"/>
<dbReference type="PROSITE" id="PS50972">
    <property type="entry name" value="PTERIN_BINDING"/>
    <property type="match status" value="1"/>
</dbReference>
<dbReference type="PROSITE" id="PS00793">
    <property type="entry name" value="DHPS_2"/>
    <property type="match status" value="1"/>
</dbReference>
<evidence type="ECO:0000256" key="7">
    <source>
        <dbReference type="ARBA" id="ARBA00022679"/>
    </source>
</evidence>
<dbReference type="EMBL" id="LT859958">
    <property type="protein sequence ID" value="SMX55260.1"/>
    <property type="molecule type" value="Genomic_DNA"/>
</dbReference>
<evidence type="ECO:0000256" key="6">
    <source>
        <dbReference type="ARBA" id="ARBA00016919"/>
    </source>
</evidence>
<dbReference type="GO" id="GO:0004156">
    <property type="term" value="F:dihydropteroate synthase activity"/>
    <property type="evidence" value="ECO:0007669"/>
    <property type="project" value="UniProtKB-EC"/>
</dbReference>
<keyword evidence="14" id="KW-1185">Reference proteome</keyword>
<dbReference type="InterPro" id="IPR000489">
    <property type="entry name" value="Pterin-binding_dom"/>
</dbReference>
<proteinExistence type="inferred from homology"/>
<dbReference type="GO" id="GO:0046872">
    <property type="term" value="F:metal ion binding"/>
    <property type="evidence" value="ECO:0007669"/>
    <property type="project" value="UniProtKB-KW"/>
</dbReference>
<keyword evidence="9" id="KW-0460">Magnesium</keyword>
<dbReference type="InterPro" id="IPR045031">
    <property type="entry name" value="DHP_synth-like"/>
</dbReference>
<name>A0A1Y6KB69_9CHLR</name>
<dbReference type="CDD" id="cd00739">
    <property type="entry name" value="DHPS"/>
    <property type="match status" value="1"/>
</dbReference>
<keyword evidence="7 13" id="KW-0808">Transferase</keyword>
<dbReference type="FunFam" id="3.20.20.20:FF:000006">
    <property type="entry name" value="Dihydropteroate synthase"/>
    <property type="match status" value="1"/>
</dbReference>
<evidence type="ECO:0000256" key="11">
    <source>
        <dbReference type="ARBA" id="ARBA00030193"/>
    </source>
</evidence>
<dbReference type="Gene3D" id="3.20.20.20">
    <property type="entry name" value="Dihydropteroate synthase-like"/>
    <property type="match status" value="1"/>
</dbReference>
<evidence type="ECO:0000313" key="14">
    <source>
        <dbReference type="Proteomes" id="UP000195514"/>
    </source>
</evidence>
<evidence type="ECO:0000256" key="3">
    <source>
        <dbReference type="ARBA" id="ARBA00004763"/>
    </source>
</evidence>
<dbReference type="GO" id="GO:0005829">
    <property type="term" value="C:cytosol"/>
    <property type="evidence" value="ECO:0007669"/>
    <property type="project" value="TreeGrafter"/>
</dbReference>
<evidence type="ECO:0000256" key="4">
    <source>
        <dbReference type="ARBA" id="ARBA00009503"/>
    </source>
</evidence>
<reference evidence="14" key="1">
    <citation type="submission" date="2017-05" db="EMBL/GenBank/DDBJ databases">
        <authorList>
            <person name="Kirkegaard R."/>
            <person name="Mcilroy J S."/>
        </authorList>
    </citation>
    <scope>NUCLEOTIDE SEQUENCE [LARGE SCALE GENOMIC DNA]</scope>
</reference>
<evidence type="ECO:0000256" key="5">
    <source>
        <dbReference type="ARBA" id="ARBA00012458"/>
    </source>
</evidence>
<comment type="similarity">
    <text evidence="4">Belongs to the DHPS family.</text>
</comment>
<evidence type="ECO:0000256" key="9">
    <source>
        <dbReference type="ARBA" id="ARBA00022842"/>
    </source>
</evidence>
<feature type="domain" description="Pterin-binding" evidence="12">
    <location>
        <begin position="15"/>
        <end position="281"/>
    </location>
</feature>
<dbReference type="GO" id="GO:0046654">
    <property type="term" value="P:tetrahydrofolate biosynthetic process"/>
    <property type="evidence" value="ECO:0007669"/>
    <property type="project" value="TreeGrafter"/>
</dbReference>
<evidence type="ECO:0000256" key="1">
    <source>
        <dbReference type="ARBA" id="ARBA00000012"/>
    </source>
</evidence>
<comment type="cofactor">
    <cofactor evidence="2">
        <name>Mg(2+)</name>
        <dbReference type="ChEBI" id="CHEBI:18420"/>
    </cofactor>
</comment>
<organism evidence="13 14">
    <name type="scientific">Candidatus Brevifilum fermentans</name>
    <dbReference type="NCBI Taxonomy" id="1986204"/>
    <lineage>
        <taxon>Bacteria</taxon>
        <taxon>Bacillati</taxon>
        <taxon>Chloroflexota</taxon>
        <taxon>Anaerolineae</taxon>
        <taxon>Anaerolineales</taxon>
        <taxon>Anaerolineaceae</taxon>
        <taxon>Candidatus Brevifilum</taxon>
    </lineage>
</organism>
<dbReference type="AlphaFoldDB" id="A0A1Y6KB69"/>
<gene>
    <name evidence="13" type="primary">folP</name>
    <name evidence="13" type="ORF">CFX1CAM_2195</name>
</gene>
<dbReference type="Proteomes" id="UP000195514">
    <property type="component" value="Chromosome I"/>
</dbReference>
<sequence>MNPFPSAPLPWGTRTFIMGIINVTPDSFSGDGILKGSNTVEAAVAQAAQFLQEGADILDIGGESTRPGSQPVDVDEELARVLPVITAIHAAFPDALLSIDTYRAAVAQAALDSGARWVNDVWGLHADPNLADVAAKHGAPLVLMHNRLKPDSAELQARLGGRYVGVEYDDLLADIQRELLESVALAHGAGVPDTHIILDPGIGFGKTVEQNLELIDRLGAIKALGYPLLVGPSRKSFIGYTLNLPLEERLEGTAAAVALCIDRGADIIRVHDVGVMTRVARMTDAIVRR</sequence>
<protein>
    <recommendedName>
        <fullName evidence="6">Dihydropteroate synthase</fullName>
        <ecNumber evidence="5">2.5.1.15</ecNumber>
    </recommendedName>
    <alternativeName>
        <fullName evidence="11">Dihydropteroate pyrophosphorylase</fullName>
    </alternativeName>
</protein>
<dbReference type="EC" id="2.5.1.15" evidence="5"/>
<dbReference type="Pfam" id="PF00809">
    <property type="entry name" value="Pterin_bind"/>
    <property type="match status" value="1"/>
</dbReference>
<evidence type="ECO:0000256" key="8">
    <source>
        <dbReference type="ARBA" id="ARBA00022723"/>
    </source>
</evidence>
<dbReference type="KEGG" id="abat:CFX1CAM_2195"/>
<dbReference type="GO" id="GO:0046656">
    <property type="term" value="P:folic acid biosynthetic process"/>
    <property type="evidence" value="ECO:0007669"/>
    <property type="project" value="UniProtKB-KW"/>
</dbReference>
<evidence type="ECO:0000259" key="12">
    <source>
        <dbReference type="PROSITE" id="PS50972"/>
    </source>
</evidence>
<evidence type="ECO:0000256" key="2">
    <source>
        <dbReference type="ARBA" id="ARBA00001946"/>
    </source>
</evidence>
<keyword evidence="10" id="KW-0289">Folate biosynthesis</keyword>
<dbReference type="SUPFAM" id="SSF51717">
    <property type="entry name" value="Dihydropteroate synthetase-like"/>
    <property type="match status" value="1"/>
</dbReference>
<dbReference type="InterPro" id="IPR006390">
    <property type="entry name" value="DHP_synth_dom"/>
</dbReference>
<dbReference type="PANTHER" id="PTHR20941">
    <property type="entry name" value="FOLATE SYNTHESIS PROTEINS"/>
    <property type="match status" value="1"/>
</dbReference>
<dbReference type="PANTHER" id="PTHR20941:SF1">
    <property type="entry name" value="FOLIC ACID SYNTHESIS PROTEIN FOL1"/>
    <property type="match status" value="1"/>
</dbReference>
<dbReference type="RefSeq" id="WP_087863063.1">
    <property type="nucleotide sequence ID" value="NZ_LT859958.1"/>
</dbReference>
<comment type="catalytic activity">
    <reaction evidence="1">
        <text>(7,8-dihydropterin-6-yl)methyl diphosphate + 4-aminobenzoate = 7,8-dihydropteroate + diphosphate</text>
        <dbReference type="Rhea" id="RHEA:19949"/>
        <dbReference type="ChEBI" id="CHEBI:17836"/>
        <dbReference type="ChEBI" id="CHEBI:17839"/>
        <dbReference type="ChEBI" id="CHEBI:33019"/>
        <dbReference type="ChEBI" id="CHEBI:72950"/>
        <dbReference type="EC" id="2.5.1.15"/>
    </reaction>
</comment>
<dbReference type="NCBIfam" id="TIGR01496">
    <property type="entry name" value="DHPS"/>
    <property type="match status" value="1"/>
</dbReference>
<keyword evidence="8" id="KW-0479">Metal-binding</keyword>